<sequence>MQRRSGNVLPPPPVDDSMNNSSAKPIVKNASSNSVSTVRGSPPNGIYGRHITLPASAAWLNLSVDSYDS</sequence>
<accession>A0A371E4C4</accession>
<dbReference type="GO" id="GO:0004842">
    <property type="term" value="F:ubiquitin-protein transferase activity"/>
    <property type="evidence" value="ECO:0007669"/>
    <property type="project" value="InterPro"/>
</dbReference>
<feature type="region of interest" description="Disordered" evidence="1">
    <location>
        <begin position="1"/>
        <end position="38"/>
    </location>
</feature>
<dbReference type="EMBL" id="QJKJ01016550">
    <property type="protein sequence ID" value="RDX60827.1"/>
    <property type="molecule type" value="Genomic_DNA"/>
</dbReference>
<comment type="caution">
    <text evidence="2">The sequence shown here is derived from an EMBL/GenBank/DDBJ whole genome shotgun (WGS) entry which is preliminary data.</text>
</comment>
<dbReference type="PANTHER" id="PTHR12603">
    <property type="entry name" value="CCR4-NOT TRANSCRIPTION COMPLEX RELATED"/>
    <property type="match status" value="1"/>
</dbReference>
<proteinExistence type="predicted"/>
<dbReference type="PANTHER" id="PTHR12603:SF36">
    <property type="entry name" value="RNA BINDING (RRM_RBD_RNP MOTIFS) FAMILY PROTEIN"/>
    <property type="match status" value="1"/>
</dbReference>
<dbReference type="GO" id="GO:0016567">
    <property type="term" value="P:protein ubiquitination"/>
    <property type="evidence" value="ECO:0007669"/>
    <property type="project" value="TreeGrafter"/>
</dbReference>
<organism evidence="2 3">
    <name type="scientific">Mucuna pruriens</name>
    <name type="common">Velvet bean</name>
    <name type="synonym">Dolichos pruriens</name>
    <dbReference type="NCBI Taxonomy" id="157652"/>
    <lineage>
        <taxon>Eukaryota</taxon>
        <taxon>Viridiplantae</taxon>
        <taxon>Streptophyta</taxon>
        <taxon>Embryophyta</taxon>
        <taxon>Tracheophyta</taxon>
        <taxon>Spermatophyta</taxon>
        <taxon>Magnoliopsida</taxon>
        <taxon>eudicotyledons</taxon>
        <taxon>Gunneridae</taxon>
        <taxon>Pentapetalae</taxon>
        <taxon>rosids</taxon>
        <taxon>fabids</taxon>
        <taxon>Fabales</taxon>
        <taxon>Fabaceae</taxon>
        <taxon>Papilionoideae</taxon>
        <taxon>50 kb inversion clade</taxon>
        <taxon>NPAAA clade</taxon>
        <taxon>indigoferoid/millettioid clade</taxon>
        <taxon>Phaseoleae</taxon>
        <taxon>Mucuna</taxon>
    </lineage>
</organism>
<name>A0A371E4C4_MUCPR</name>
<feature type="non-terminal residue" evidence="2">
    <location>
        <position position="69"/>
    </location>
</feature>
<dbReference type="AlphaFoldDB" id="A0A371E4C4"/>
<protein>
    <submittedName>
        <fullName evidence="2">Uncharacterized protein</fullName>
    </submittedName>
</protein>
<feature type="compositionally biased region" description="Polar residues" evidence="1">
    <location>
        <begin position="17"/>
        <end position="38"/>
    </location>
</feature>
<dbReference type="GO" id="GO:0030014">
    <property type="term" value="C:CCR4-NOT complex"/>
    <property type="evidence" value="ECO:0007669"/>
    <property type="project" value="InterPro"/>
</dbReference>
<keyword evidence="3" id="KW-1185">Reference proteome</keyword>
<dbReference type="STRING" id="157652.A0A371E4C4"/>
<dbReference type="InterPro" id="IPR039780">
    <property type="entry name" value="Mot2"/>
</dbReference>
<evidence type="ECO:0000256" key="1">
    <source>
        <dbReference type="SAM" id="MobiDB-lite"/>
    </source>
</evidence>
<evidence type="ECO:0000313" key="2">
    <source>
        <dbReference type="EMBL" id="RDX60827.1"/>
    </source>
</evidence>
<reference evidence="2" key="1">
    <citation type="submission" date="2018-05" db="EMBL/GenBank/DDBJ databases">
        <title>Draft genome of Mucuna pruriens seed.</title>
        <authorList>
            <person name="Nnadi N.E."/>
            <person name="Vos R."/>
            <person name="Hasami M.H."/>
            <person name="Devisetty U.K."/>
            <person name="Aguiy J.C."/>
        </authorList>
    </citation>
    <scope>NUCLEOTIDE SEQUENCE [LARGE SCALE GENOMIC DNA]</scope>
    <source>
        <strain evidence="2">JCA_2017</strain>
    </source>
</reference>
<dbReference type="Proteomes" id="UP000257109">
    <property type="component" value="Unassembled WGS sequence"/>
</dbReference>
<gene>
    <name evidence="2" type="ORF">CR513_61001</name>
</gene>
<evidence type="ECO:0000313" key="3">
    <source>
        <dbReference type="Proteomes" id="UP000257109"/>
    </source>
</evidence>